<reference evidence="8" key="1">
    <citation type="journal article" date="2019" name="Int. J. Syst. Evol. Microbiol.">
        <title>The Global Catalogue of Microorganisms (GCM) 10K type strain sequencing project: providing services to taxonomists for standard genome sequencing and annotation.</title>
        <authorList>
            <consortium name="The Broad Institute Genomics Platform"/>
            <consortium name="The Broad Institute Genome Sequencing Center for Infectious Disease"/>
            <person name="Wu L."/>
            <person name="Ma J."/>
        </authorList>
    </citation>
    <scope>NUCLEOTIDE SEQUENCE [LARGE SCALE GENOMIC DNA]</scope>
    <source>
        <strain evidence="8">JCM 9377</strain>
    </source>
</reference>
<feature type="compositionally biased region" description="Polar residues" evidence="4">
    <location>
        <begin position="323"/>
        <end position="334"/>
    </location>
</feature>
<evidence type="ECO:0000256" key="2">
    <source>
        <dbReference type="ARBA" id="ARBA00022840"/>
    </source>
</evidence>
<feature type="domain" description="FtsK" evidence="5">
    <location>
        <begin position="1"/>
        <end position="162"/>
    </location>
</feature>
<comment type="caution">
    <text evidence="7">The sequence shown here is derived from an EMBL/GenBank/DDBJ whole genome shotgun (WGS) entry which is preliminary data.</text>
</comment>
<dbReference type="Pfam" id="PF09339">
    <property type="entry name" value="HTH_IclR"/>
    <property type="match status" value="1"/>
</dbReference>
<dbReference type="Proteomes" id="UP001501237">
    <property type="component" value="Unassembled WGS sequence"/>
</dbReference>
<keyword evidence="1 3" id="KW-0547">Nucleotide-binding</keyword>
<evidence type="ECO:0000259" key="6">
    <source>
        <dbReference type="PROSITE" id="PS51077"/>
    </source>
</evidence>
<dbReference type="InterPro" id="IPR036388">
    <property type="entry name" value="WH-like_DNA-bd_sf"/>
</dbReference>
<dbReference type="InterPro" id="IPR002543">
    <property type="entry name" value="FtsK_dom"/>
</dbReference>
<keyword evidence="8" id="KW-1185">Reference proteome</keyword>
<name>A0ABP6QKN6_9ACTN</name>
<evidence type="ECO:0000256" key="4">
    <source>
        <dbReference type="SAM" id="MobiDB-lite"/>
    </source>
</evidence>
<organism evidence="7 8">
    <name type="scientific">Actinocorallia longicatena</name>
    <dbReference type="NCBI Taxonomy" id="111803"/>
    <lineage>
        <taxon>Bacteria</taxon>
        <taxon>Bacillati</taxon>
        <taxon>Actinomycetota</taxon>
        <taxon>Actinomycetes</taxon>
        <taxon>Streptosporangiales</taxon>
        <taxon>Thermomonosporaceae</taxon>
        <taxon>Actinocorallia</taxon>
    </lineage>
</organism>
<evidence type="ECO:0000256" key="1">
    <source>
        <dbReference type="ARBA" id="ARBA00022741"/>
    </source>
</evidence>
<sequence>MSDSGKSGGLNVIIHNLVAAGWALAGADLKYGLELGPWTDTFIATAMTPDQAVNLLRGVVAVMDVRGAALKRQGKRKWTATSDGPYLGIPIDELAALTKVSDTKTREQATLLLEDIAARGRALGVYLIIATQYPLAEVVSSILRGQCGNKLVYALERSKHVDVVLGDGMSKTWRAHEIDDTRQGSFYLRARGAKTPKPARTYWLDDDHIAQAAARYAPNAAQLEPAAMEALFTALNAPIPEPRTPLGKVVNGELVQPAGLDHESAVEPAAQAVLDALADADEGLTRTELLEGTGLPASTLYRYLNDLRQRGLLHNHDRRWHLTPTTPAPSTDVPSHTAHPR</sequence>
<dbReference type="InterPro" id="IPR050206">
    <property type="entry name" value="FtsK/SpoIIIE/SftA"/>
</dbReference>
<evidence type="ECO:0000313" key="7">
    <source>
        <dbReference type="EMBL" id="GAA3238238.1"/>
    </source>
</evidence>
<accession>A0ABP6QKN6</accession>
<dbReference type="PROSITE" id="PS51077">
    <property type="entry name" value="HTH_ICLR"/>
    <property type="match status" value="1"/>
</dbReference>
<dbReference type="InterPro" id="IPR036390">
    <property type="entry name" value="WH_DNA-bd_sf"/>
</dbReference>
<dbReference type="InterPro" id="IPR005471">
    <property type="entry name" value="Tscrpt_reg_IclR_N"/>
</dbReference>
<feature type="region of interest" description="Disordered" evidence="4">
    <location>
        <begin position="318"/>
        <end position="341"/>
    </location>
</feature>
<feature type="domain" description="HTH iclR-type" evidence="6">
    <location>
        <begin position="264"/>
        <end position="324"/>
    </location>
</feature>
<gene>
    <name evidence="7" type="ORF">GCM10010468_73690</name>
</gene>
<dbReference type="InterPro" id="IPR027417">
    <property type="entry name" value="P-loop_NTPase"/>
</dbReference>
<comment type="caution">
    <text evidence="3">Lacks conserved residue(s) required for the propagation of feature annotation.</text>
</comment>
<dbReference type="SUPFAM" id="SSF46785">
    <property type="entry name" value="Winged helix' DNA-binding domain"/>
    <property type="match status" value="1"/>
</dbReference>
<dbReference type="Gene3D" id="3.40.50.300">
    <property type="entry name" value="P-loop containing nucleotide triphosphate hydrolases"/>
    <property type="match status" value="1"/>
</dbReference>
<dbReference type="PANTHER" id="PTHR22683">
    <property type="entry name" value="SPORULATION PROTEIN RELATED"/>
    <property type="match status" value="1"/>
</dbReference>
<dbReference type="SUPFAM" id="SSF52540">
    <property type="entry name" value="P-loop containing nucleoside triphosphate hydrolases"/>
    <property type="match status" value="1"/>
</dbReference>
<proteinExistence type="predicted"/>
<dbReference type="PANTHER" id="PTHR22683:SF41">
    <property type="entry name" value="DNA TRANSLOCASE FTSK"/>
    <property type="match status" value="1"/>
</dbReference>
<dbReference type="RefSeq" id="WP_344838078.1">
    <property type="nucleotide sequence ID" value="NZ_BAAAUV010000034.1"/>
</dbReference>
<protein>
    <submittedName>
        <fullName evidence="7">Uncharacterized protein</fullName>
    </submittedName>
</protein>
<keyword evidence="2 3" id="KW-0067">ATP-binding</keyword>
<dbReference type="EMBL" id="BAAAUV010000034">
    <property type="protein sequence ID" value="GAA3238238.1"/>
    <property type="molecule type" value="Genomic_DNA"/>
</dbReference>
<dbReference type="Gene3D" id="1.10.10.10">
    <property type="entry name" value="Winged helix-like DNA-binding domain superfamily/Winged helix DNA-binding domain"/>
    <property type="match status" value="1"/>
</dbReference>
<dbReference type="PROSITE" id="PS50901">
    <property type="entry name" value="FTSK"/>
    <property type="match status" value="1"/>
</dbReference>
<evidence type="ECO:0000256" key="3">
    <source>
        <dbReference type="PROSITE-ProRule" id="PRU00289"/>
    </source>
</evidence>
<evidence type="ECO:0000259" key="5">
    <source>
        <dbReference type="PROSITE" id="PS50901"/>
    </source>
</evidence>
<evidence type="ECO:0000313" key="8">
    <source>
        <dbReference type="Proteomes" id="UP001501237"/>
    </source>
</evidence>